<comment type="caution">
    <text evidence="1">The sequence shown here is derived from an EMBL/GenBank/DDBJ whole genome shotgun (WGS) entry which is preliminary data.</text>
</comment>
<evidence type="ECO:0000313" key="2">
    <source>
        <dbReference type="Proteomes" id="UP001060215"/>
    </source>
</evidence>
<sequence length="357" mass="40706">MTSSACPLSSVLLMLRKKMTRNSKFDSNKSVMLLMALKMLLTNSSFHLAHHHGNGFREFLRKIPRFIKTLKTHHQLASEVLRIKSRVVNISQGRQRYQERYGIPEGSRSTIVNNSWYDCPGDALLLEETKLVGIEKPKTRLIGSLIKGVDVWDAVKSVLPDKNCHSRVILTTRLSDIASSTCCSETDGNVYTLMPLSAEESWMLFCNKTFRGNLFPPHLKEISHKFFKKFNGLLLAIVAISGALAIKDQSKIDEWEMIYRNLGAELEDNGSLESMQKALSLSYNYLPDYLKTSFLYLSIFPEGQQIMCSKVIRLWIAEGFVNATENMTTEEVANNHLNELFNRSLLQVAQRFAYRRP</sequence>
<proteinExistence type="predicted"/>
<evidence type="ECO:0000313" key="1">
    <source>
        <dbReference type="EMBL" id="KAI8022133.1"/>
    </source>
</evidence>
<dbReference type="Proteomes" id="UP001060215">
    <property type="component" value="Chromosome 6"/>
</dbReference>
<gene>
    <name evidence="1" type="ORF">LOK49_LG03G02451</name>
</gene>
<keyword evidence="2" id="KW-1185">Reference proteome</keyword>
<accession>A0ACC0IA33</accession>
<reference evidence="1 2" key="1">
    <citation type="journal article" date="2022" name="Plant J.">
        <title>Chromosome-level genome of Camellia lanceoleosa provides a valuable resource for understanding genome evolution and self-incompatibility.</title>
        <authorList>
            <person name="Gong W."/>
            <person name="Xiao S."/>
            <person name="Wang L."/>
            <person name="Liao Z."/>
            <person name="Chang Y."/>
            <person name="Mo W."/>
            <person name="Hu G."/>
            <person name="Li W."/>
            <person name="Zhao G."/>
            <person name="Zhu H."/>
            <person name="Hu X."/>
            <person name="Ji K."/>
            <person name="Xiang X."/>
            <person name="Song Q."/>
            <person name="Yuan D."/>
            <person name="Jin S."/>
            <person name="Zhang L."/>
        </authorList>
    </citation>
    <scope>NUCLEOTIDE SEQUENCE [LARGE SCALE GENOMIC DNA]</scope>
    <source>
        <strain evidence="1">SQ_2022a</strain>
    </source>
</reference>
<name>A0ACC0IA33_9ERIC</name>
<protein>
    <submittedName>
        <fullName evidence="1">Disease resistance protein RGA5</fullName>
    </submittedName>
</protein>
<dbReference type="EMBL" id="CM045763">
    <property type="protein sequence ID" value="KAI8022133.1"/>
    <property type="molecule type" value="Genomic_DNA"/>
</dbReference>
<organism evidence="1 2">
    <name type="scientific">Camellia lanceoleosa</name>
    <dbReference type="NCBI Taxonomy" id="1840588"/>
    <lineage>
        <taxon>Eukaryota</taxon>
        <taxon>Viridiplantae</taxon>
        <taxon>Streptophyta</taxon>
        <taxon>Embryophyta</taxon>
        <taxon>Tracheophyta</taxon>
        <taxon>Spermatophyta</taxon>
        <taxon>Magnoliopsida</taxon>
        <taxon>eudicotyledons</taxon>
        <taxon>Gunneridae</taxon>
        <taxon>Pentapetalae</taxon>
        <taxon>asterids</taxon>
        <taxon>Ericales</taxon>
        <taxon>Theaceae</taxon>
        <taxon>Camellia</taxon>
    </lineage>
</organism>